<accession>A0A3B1BSI9</accession>
<organism evidence="2">
    <name type="scientific">hydrothermal vent metagenome</name>
    <dbReference type="NCBI Taxonomy" id="652676"/>
    <lineage>
        <taxon>unclassified sequences</taxon>
        <taxon>metagenomes</taxon>
        <taxon>ecological metagenomes</taxon>
    </lineage>
</organism>
<evidence type="ECO:0000313" key="2">
    <source>
        <dbReference type="EMBL" id="VAX21266.1"/>
    </source>
</evidence>
<protein>
    <submittedName>
        <fullName evidence="2">Uncharacterized protein</fullName>
    </submittedName>
</protein>
<feature type="region of interest" description="Disordered" evidence="1">
    <location>
        <begin position="34"/>
        <end position="55"/>
    </location>
</feature>
<feature type="compositionally biased region" description="Basic and acidic residues" evidence="1">
    <location>
        <begin position="34"/>
        <end position="43"/>
    </location>
</feature>
<evidence type="ECO:0000256" key="1">
    <source>
        <dbReference type="SAM" id="MobiDB-lite"/>
    </source>
</evidence>
<dbReference type="AlphaFoldDB" id="A0A3B1BSI9"/>
<dbReference type="PROSITE" id="PS51257">
    <property type="entry name" value="PROKAR_LIPOPROTEIN"/>
    <property type="match status" value="1"/>
</dbReference>
<sequence length="248" mass="27448">MKKTFAITVLPAVLFAFIVSGCSTPKLIWGHDETGKAKSETHGEGSGGVTPAGLKANKVNPIATKDGLRTTLSRPKILKVEQLKGTAGSRKYFEVIDETVKGSSTPLIDESANPTKVFTYDNNAVQKDYPMRFSVAWSRALEAILDTPLSTVDRSSGVIITEWVVDKMKSSTVLDVLTPVNTRSFAIRYRYTIRMLDRGSYTQIKVIPFAEVRDGRKWVNAKPSIVVTNSMFDRIEQELRTPLAGEQF</sequence>
<reference evidence="2" key="1">
    <citation type="submission" date="2018-06" db="EMBL/GenBank/DDBJ databases">
        <authorList>
            <person name="Zhirakovskaya E."/>
        </authorList>
    </citation>
    <scope>NUCLEOTIDE SEQUENCE</scope>
</reference>
<name>A0A3B1BSI9_9ZZZZ</name>
<proteinExistence type="predicted"/>
<dbReference type="EMBL" id="UOGC01000117">
    <property type="protein sequence ID" value="VAX21266.1"/>
    <property type="molecule type" value="Genomic_DNA"/>
</dbReference>
<gene>
    <name evidence="2" type="ORF">MNBD_NITROSPINAE01-1299</name>
</gene>